<keyword evidence="2" id="KW-1185">Reference proteome</keyword>
<evidence type="ECO:0000313" key="2">
    <source>
        <dbReference type="Proteomes" id="UP001165101"/>
    </source>
</evidence>
<dbReference type="Proteomes" id="UP001165101">
    <property type="component" value="Unassembled WGS sequence"/>
</dbReference>
<comment type="caution">
    <text evidence="1">The sequence shown here is derived from an EMBL/GenBank/DDBJ whole genome shotgun (WGS) entry which is preliminary data.</text>
</comment>
<dbReference type="EMBL" id="BSXV01000041">
    <property type="protein sequence ID" value="GME87088.1"/>
    <property type="molecule type" value="Genomic_DNA"/>
</dbReference>
<protein>
    <submittedName>
        <fullName evidence="1">Unnamed protein product</fullName>
    </submittedName>
</protein>
<reference evidence="1" key="1">
    <citation type="submission" date="2023-04" db="EMBL/GenBank/DDBJ databases">
        <title>Candida boidinii NBRC 1967.</title>
        <authorList>
            <person name="Ichikawa N."/>
            <person name="Sato H."/>
            <person name="Tonouchi N."/>
        </authorList>
    </citation>
    <scope>NUCLEOTIDE SEQUENCE</scope>
    <source>
        <strain evidence="1">NBRC 1967</strain>
    </source>
</reference>
<evidence type="ECO:0000313" key="1">
    <source>
        <dbReference type="EMBL" id="GME87088.1"/>
    </source>
</evidence>
<proteinExistence type="predicted"/>
<sequence length="1004" mass="116698">MSDSSKKFEFGFGNSASSGTGFGFTVPTSDTNKTDNDANDDIDNDNNVVIDDDDNENEDENEDEDEEIEEIMIPDESDEQQVHDEDEDSEAFSEIELPDDEKYEEDEEDNEDNEDEDNSEPEDVLIDDSDNMNDNSSDIAIEDENKEEHEDEDEDDESEIEIDVNTGIPITKLPYKEMPIQRKDREWVNKGKILNFSNQASSNSSCLFLSSNLDAPQKQDITKIKPQETSLYFYQLPGEIDTSKEYIQFINKIYTSFEVLLLDQNYKSYIKNSNTDEDEDDIKRDDLSNAFERIGVIENYKDETEEKELTLNRLINTIIDNLNHMITIKLKNEELNNNNNNQSDPSGSDNATDDDDETIFKYEEILYVLNLFSSIKFAHPIERIASLSSWVNRADIQPTNQLVDEILNQDKSIPVFKKYKFWSLLIKKLILRGLFNEAISAIETSGFKDYLDSENSTFYLIINDLISILKNYDFIRFSENLELFIEWKRMCVLLRDNFWKIENNSSTDNDNGVLEILNQIYEILNILSGSSNYILDNSSSWYESLLSHYLYSMPSIDLIREYLLVSRNRFPPDQTSIWENTCIDILEGNYLTVLTSLEYLDKPIATFLGVLLEAKGLLKPYDELDRNINDSDYDLTDDIEIDDELNVVKKKNKQQVSIGKKKSNSVVDSMLKDLSFSCFGNQKLFPIGIGILISINNSNTREIIVEILPHYQCNTNDDFEWCLSVCAKLRLPKTASIIYKTQGQFFKDKGYNLPSLKCFSESGDLQLVTRSIWSLFEASLIQDGPIQDEDLIEYIENGEDIVNAFEDDEDQEDQDEDQEYGERERQIKLNRELVKSNGILRQSMSPYVSLYKYYKNLEKENYYESINQLINLLKFKYLPKYYMCLILIKILPFINQDDNLIYLNLNDYSSDKIVKELNEISKKSIRNLIESNKLIYLIQYLNEYEEILQNDPIVLKQSNYLIKMFKDYNIKANNNVNIPNNVEELLLKLRKGLGFEISLKFVNF</sequence>
<gene>
    <name evidence="1" type="ORF">Cboi01_000017400</name>
</gene>
<name>A0ACB5TEV7_CANBO</name>
<accession>A0ACB5TEV7</accession>
<organism evidence="1 2">
    <name type="scientific">Candida boidinii</name>
    <name type="common">Yeast</name>
    <dbReference type="NCBI Taxonomy" id="5477"/>
    <lineage>
        <taxon>Eukaryota</taxon>
        <taxon>Fungi</taxon>
        <taxon>Dikarya</taxon>
        <taxon>Ascomycota</taxon>
        <taxon>Saccharomycotina</taxon>
        <taxon>Pichiomycetes</taxon>
        <taxon>Pichiales</taxon>
        <taxon>Pichiaceae</taxon>
        <taxon>Ogataea</taxon>
        <taxon>Ogataea/Candida clade</taxon>
    </lineage>
</organism>